<dbReference type="EMBL" id="CP002100">
    <property type="protein sequence ID" value="ADN50467.1"/>
    <property type="molecule type" value="Genomic_DNA"/>
</dbReference>
<dbReference type="RefSeq" id="WP_013336192.1">
    <property type="nucleotide sequence ID" value="NC_014537.1"/>
</dbReference>
<dbReference type="GeneID" id="9752010"/>
<dbReference type="Proteomes" id="UP000006681">
    <property type="component" value="Chromosome"/>
</dbReference>
<dbReference type="OrthoDB" id="28427at2157"/>
<dbReference type="HOGENOM" id="CLU_938830_0_0_2"/>
<evidence type="ECO:0000313" key="1">
    <source>
        <dbReference type="EMBL" id="ADN50467.1"/>
    </source>
</evidence>
<dbReference type="Gene3D" id="2.60.120.1560">
    <property type="match status" value="1"/>
</dbReference>
<proteinExistence type="predicted"/>
<dbReference type="KEGG" id="vdi:Vdis_1079"/>
<gene>
    <name evidence="1" type="ordered locus">Vdis_1079</name>
</gene>
<accession>E1QQH2</accession>
<keyword evidence="2" id="KW-1185">Reference proteome</keyword>
<dbReference type="eggNOG" id="arCOG07182">
    <property type="taxonomic scope" value="Archaea"/>
</dbReference>
<evidence type="ECO:0000313" key="2">
    <source>
        <dbReference type="Proteomes" id="UP000006681"/>
    </source>
</evidence>
<reference evidence="2" key="2">
    <citation type="journal article" date="2010" name="Stand. Genomic Sci.">
        <title>Complete genome sequence of Vulcanisaeta distributa type strain (IC-017T).</title>
        <authorList>
            <person name="Mavromatis K."/>
            <person name="Sikorski J."/>
            <person name="Pabst E."/>
            <person name="Teshima H."/>
            <person name="Lapidus A."/>
            <person name="Lucas S."/>
            <person name="Nolan M."/>
            <person name="Glavina Del Rio T."/>
            <person name="Cheng J."/>
            <person name="Bruce D."/>
            <person name="Goodwin L."/>
            <person name="Pitluck S."/>
            <person name="Liolios K."/>
            <person name="Ivanova N."/>
            <person name="Mikhailova N."/>
            <person name="Pati A."/>
            <person name="Chen A."/>
            <person name="Palaniappan K."/>
            <person name="Land M."/>
            <person name="Hauser L."/>
            <person name="Chang Y."/>
            <person name="Jeffries C."/>
            <person name="Rohde M."/>
            <person name="Spring S."/>
            <person name="Goker M."/>
            <person name="Wirth R."/>
            <person name="Woyke T."/>
            <person name="Bristow J."/>
            <person name="Eisen J."/>
            <person name="Markowitz V."/>
            <person name="Hugenholtz P."/>
            <person name="Klenk H."/>
            <person name="Kyrpides N."/>
        </authorList>
    </citation>
    <scope>NUCLEOTIDE SEQUENCE [LARGE SCALE GENOMIC DNA]</scope>
    <source>
        <strain evidence="2">DSM 14429 / JCM 11212 / NBRC 100878 / IC-017</strain>
    </source>
</reference>
<dbReference type="AlphaFoldDB" id="E1QQH2"/>
<dbReference type="STRING" id="572478.Vdis_1079"/>
<name>E1QQH2_VULDI</name>
<sequence>MNLLDGYQTWYVPHVYQGDYGNPFTGYYPTNSWPVYYDSSNSPSNYWYYISTGINQPILKMVSSNYGWSSGAIFWQESYGGGTITITVIGVYSNNGTPMASQAYPYVGDGYIVYLFLRPTRWGIGSGYNYSITYVSSNVYTFTISPVQGDVMFPQSSSPYLVIEWNPLWQYAYTTSGASGQWNVWIALNSRGTRVTISPSPSPNLGNPYSGWDGIGTGYFQPGPGDYICITVSYNPSTNTLMGTAYDLNTGQSASFTLSLNGYFTPPGSGNYVFGVAGTNDAGQANWGIVYINYQG</sequence>
<reference evidence="1 2" key="1">
    <citation type="journal article" date="2010" name="Stand. Genomic Sci.">
        <title>Complete genome sequence of Vulcanisaeta distributa type strain (IC-017).</title>
        <authorList>
            <person name="Mavromatis K."/>
            <person name="Sikorski J."/>
            <person name="Pabst E."/>
            <person name="Teshima H."/>
            <person name="Lapidus A."/>
            <person name="Lucas S."/>
            <person name="Nolan M."/>
            <person name="Glavina Del Rio T."/>
            <person name="Cheng J.F."/>
            <person name="Bruce D."/>
            <person name="Goodwin L."/>
            <person name="Pitluck S."/>
            <person name="Liolios K."/>
            <person name="Ivanova N."/>
            <person name="Mikhailova N."/>
            <person name="Pati A."/>
            <person name="Chen A."/>
            <person name="Palaniappan K."/>
            <person name="Land M."/>
            <person name="Hauser L."/>
            <person name="Chang Y.J."/>
            <person name="Jeffries C.D."/>
            <person name="Rohde M."/>
            <person name="Spring S."/>
            <person name="Goker M."/>
            <person name="Wirth R."/>
            <person name="Woyke T."/>
            <person name="Bristow J."/>
            <person name="Eisen J.A."/>
            <person name="Markowitz V."/>
            <person name="Hugenholtz P."/>
            <person name="Klenk H.P."/>
            <person name="Kyrpides N.C."/>
        </authorList>
    </citation>
    <scope>NUCLEOTIDE SEQUENCE [LARGE SCALE GENOMIC DNA]</scope>
    <source>
        <strain evidence="2">DSM 14429 / JCM 11212 / NBRC 100878 / IC-017</strain>
    </source>
</reference>
<protein>
    <submittedName>
        <fullName evidence="1">Uncharacterized protein</fullName>
    </submittedName>
</protein>
<organism evidence="1 2">
    <name type="scientific">Vulcanisaeta distributa (strain DSM 14429 / JCM 11212 / NBRC 100878 / IC-017)</name>
    <dbReference type="NCBI Taxonomy" id="572478"/>
    <lineage>
        <taxon>Archaea</taxon>
        <taxon>Thermoproteota</taxon>
        <taxon>Thermoprotei</taxon>
        <taxon>Thermoproteales</taxon>
        <taxon>Thermoproteaceae</taxon>
        <taxon>Vulcanisaeta</taxon>
    </lineage>
</organism>